<proteinExistence type="predicted"/>
<protein>
    <submittedName>
        <fullName evidence="2">Uncharacterized protein</fullName>
    </submittedName>
</protein>
<organism evidence="2 3">
    <name type="scientific">Adineta steineri</name>
    <dbReference type="NCBI Taxonomy" id="433720"/>
    <lineage>
        <taxon>Eukaryota</taxon>
        <taxon>Metazoa</taxon>
        <taxon>Spiralia</taxon>
        <taxon>Gnathifera</taxon>
        <taxon>Rotifera</taxon>
        <taxon>Eurotatoria</taxon>
        <taxon>Bdelloidea</taxon>
        <taxon>Adinetida</taxon>
        <taxon>Adinetidae</taxon>
        <taxon>Adineta</taxon>
    </lineage>
</organism>
<name>A0A816GSD4_9BILA</name>
<dbReference type="Gene3D" id="3.30.559.30">
    <property type="entry name" value="Nonribosomal peptide synthetase, condensation domain"/>
    <property type="match status" value="1"/>
</dbReference>
<feature type="non-terminal residue" evidence="2">
    <location>
        <position position="1"/>
    </location>
</feature>
<dbReference type="EMBL" id="CAJNOM010007759">
    <property type="protein sequence ID" value="CAF1676972.1"/>
    <property type="molecule type" value="Genomic_DNA"/>
</dbReference>
<gene>
    <name evidence="1" type="ORF">BJG266_LOCUS49313</name>
    <name evidence="2" type="ORF">QVE165_LOCUS66392</name>
</gene>
<evidence type="ECO:0000313" key="3">
    <source>
        <dbReference type="Proteomes" id="UP000663832"/>
    </source>
</evidence>
<comment type="caution">
    <text evidence="2">The sequence shown here is derived from an EMBL/GenBank/DDBJ whole genome shotgun (WGS) entry which is preliminary data.</text>
</comment>
<evidence type="ECO:0000313" key="2">
    <source>
        <dbReference type="EMBL" id="CAF1676972.1"/>
    </source>
</evidence>
<dbReference type="AlphaFoldDB" id="A0A816GSD4"/>
<accession>A0A816GSD4</accession>
<keyword evidence="3" id="KW-1185">Reference proteome</keyword>
<evidence type="ECO:0000313" key="1">
    <source>
        <dbReference type="EMBL" id="CAF1587548.1"/>
    </source>
</evidence>
<dbReference type="Proteomes" id="UP000663832">
    <property type="component" value="Unassembled WGS sequence"/>
</dbReference>
<sequence length="244" mass="28138">MAFIKAFKQIDLANEQRPILSIPQYIDFALYEQALLTDTNIDSKMNKAHQLSSNVLEHSCLPYQHIINLQDQQNYQVLPSTLFQYESLVSSVTAKNNHEVGSIEENSVPIIYFDRDRSHDNGIAAFDLTFTISHDYHARTTECFLDCSIHIFTSQTNVHLLANRFQHMLKQLFSSSSLVIHEPIYRLAIVLPAEQEFIHQINNTNISTSYSWPNSVHECFIQQAQLYPQKLAIELDEQSLTYSK</sequence>
<reference evidence="2" key="1">
    <citation type="submission" date="2021-02" db="EMBL/GenBank/DDBJ databases">
        <authorList>
            <person name="Nowell W R."/>
        </authorList>
    </citation>
    <scope>NUCLEOTIDE SEQUENCE</scope>
</reference>
<dbReference type="EMBL" id="CAJNOI010007327">
    <property type="protein sequence ID" value="CAF1587548.1"/>
    <property type="molecule type" value="Genomic_DNA"/>
</dbReference>
<dbReference type="Proteomes" id="UP000663877">
    <property type="component" value="Unassembled WGS sequence"/>
</dbReference>